<dbReference type="RefSeq" id="WP_188378499.1">
    <property type="nucleotide sequence ID" value="NZ_BMEL01000004.1"/>
</dbReference>
<comment type="caution">
    <text evidence="1">The sequence shown here is derived from an EMBL/GenBank/DDBJ whole genome shotgun (WGS) entry which is preliminary data.</text>
</comment>
<evidence type="ECO:0000313" key="2">
    <source>
        <dbReference type="Proteomes" id="UP000660110"/>
    </source>
</evidence>
<reference evidence="1" key="1">
    <citation type="journal article" date="2014" name="Int. J. Syst. Evol. Microbiol.">
        <title>Complete genome sequence of Corynebacterium casei LMG S-19264T (=DSM 44701T), isolated from a smear-ripened cheese.</title>
        <authorList>
            <consortium name="US DOE Joint Genome Institute (JGI-PGF)"/>
            <person name="Walter F."/>
            <person name="Albersmeier A."/>
            <person name="Kalinowski J."/>
            <person name="Ruckert C."/>
        </authorList>
    </citation>
    <scope>NUCLEOTIDE SEQUENCE</scope>
    <source>
        <strain evidence="1">CGMCC 1.12153</strain>
    </source>
</reference>
<dbReference type="Proteomes" id="UP000660110">
    <property type="component" value="Unassembled WGS sequence"/>
</dbReference>
<dbReference type="InterPro" id="IPR047705">
    <property type="entry name" value="AimR-like"/>
</dbReference>
<protein>
    <submittedName>
        <fullName evidence="1">Uncharacterized protein</fullName>
    </submittedName>
</protein>
<organism evidence="1 2">
    <name type="scientific">Halobacillus andaensis</name>
    <dbReference type="NCBI Taxonomy" id="1176239"/>
    <lineage>
        <taxon>Bacteria</taxon>
        <taxon>Bacillati</taxon>
        <taxon>Bacillota</taxon>
        <taxon>Bacilli</taxon>
        <taxon>Bacillales</taxon>
        <taxon>Bacillaceae</taxon>
        <taxon>Halobacillus</taxon>
    </lineage>
</organism>
<dbReference type="EMBL" id="BMEL01000004">
    <property type="protein sequence ID" value="GGF30319.1"/>
    <property type="molecule type" value="Genomic_DNA"/>
</dbReference>
<keyword evidence="2" id="KW-1185">Reference proteome</keyword>
<dbReference type="AlphaFoldDB" id="A0A917B9T9"/>
<proteinExistence type="predicted"/>
<gene>
    <name evidence="1" type="ORF">GCM10010954_31830</name>
</gene>
<name>A0A917B9T9_HALAA</name>
<reference evidence="1" key="2">
    <citation type="submission" date="2020-09" db="EMBL/GenBank/DDBJ databases">
        <authorList>
            <person name="Sun Q."/>
            <person name="Zhou Y."/>
        </authorList>
    </citation>
    <scope>NUCLEOTIDE SEQUENCE</scope>
    <source>
        <strain evidence="1">CGMCC 1.12153</strain>
    </source>
</reference>
<dbReference type="Pfam" id="PF22871">
    <property type="entry name" value="AimR"/>
    <property type="match status" value="1"/>
</dbReference>
<accession>A0A917B9T9</accession>
<evidence type="ECO:0000313" key="1">
    <source>
        <dbReference type="EMBL" id="GGF30319.1"/>
    </source>
</evidence>
<dbReference type="NCBIfam" id="NF038310">
    <property type="entry name" value="lysogeny_AimR"/>
    <property type="match status" value="1"/>
</dbReference>
<sequence length="342" mass="40288">MGCHNLIEPSPIMEIQMNTISNIYQTYHHLLKMHPKDKATQLTKEFCLKTVPISLEEQLARLEFLYMNDYHDEVKALIHSPHFTYEATSLYHVLISRKEKLLTHQELRWLESLTFTHPSIQCLHYFTIVYGYYDLKQYAGFDKYMDLCNQAVHKINEPLFHYFMKLRLDEITFHHYWKMNHTLLARKYAYKFINKVISPNQLCKMNHHLALSHVFDSFEASYGYAQTALSIAKKNNLVFAVASIEHHTIPFICAFHQKTEGITSPDPVEMAHIAIAEENFDKATEHLAALDELTPFQETYLGIATLNKELLLHAHHRFKYELNDSFFARLPLEYEKKLSKYV</sequence>